<name>A0A3B4ZHZ1_9TELE</name>
<accession>A0A3B4ZHZ1</accession>
<proteinExistence type="predicted"/>
<reference evidence="2" key="1">
    <citation type="submission" date="2023-09" db="UniProtKB">
        <authorList>
            <consortium name="Ensembl"/>
        </authorList>
    </citation>
    <scope>IDENTIFICATION</scope>
</reference>
<organism evidence="2">
    <name type="scientific">Stegastes partitus</name>
    <name type="common">bicolor damselfish</name>
    <dbReference type="NCBI Taxonomy" id="144197"/>
    <lineage>
        <taxon>Eukaryota</taxon>
        <taxon>Metazoa</taxon>
        <taxon>Chordata</taxon>
        <taxon>Craniata</taxon>
        <taxon>Vertebrata</taxon>
        <taxon>Euteleostomi</taxon>
        <taxon>Actinopterygii</taxon>
        <taxon>Neopterygii</taxon>
        <taxon>Teleostei</taxon>
        <taxon>Neoteleostei</taxon>
        <taxon>Acanthomorphata</taxon>
        <taxon>Ovalentaria</taxon>
        <taxon>Pomacentridae</taxon>
        <taxon>Stegastes</taxon>
    </lineage>
</organism>
<dbReference type="AlphaFoldDB" id="A0A3B4ZHZ1"/>
<evidence type="ECO:0000313" key="2">
    <source>
        <dbReference type="Ensembl" id="ENSSPAP00000008508.1"/>
    </source>
</evidence>
<protein>
    <submittedName>
        <fullName evidence="2">Uncharacterized protein</fullName>
    </submittedName>
</protein>
<dbReference type="Ensembl" id="ENSSPAT00000008664.1">
    <property type="protein sequence ID" value="ENSSPAP00000008508.1"/>
    <property type="gene ID" value="ENSSPAG00000006478.1"/>
</dbReference>
<evidence type="ECO:0000256" key="1">
    <source>
        <dbReference type="SAM" id="MobiDB-lite"/>
    </source>
</evidence>
<feature type="compositionally biased region" description="Basic and acidic residues" evidence="1">
    <location>
        <begin position="89"/>
        <end position="105"/>
    </location>
</feature>
<feature type="region of interest" description="Disordered" evidence="1">
    <location>
        <begin position="79"/>
        <end position="105"/>
    </location>
</feature>
<sequence>VLILPFFMISLKEKTATMIKKLFNIYTLLGGDCDLLRREVIDVQVNLPAVLPCSDFRHSACQLPQTLLVQRRRVLTGERRQKGRLRVPRPGERRQSPLRPVDPDHRTCTMSTVIANSATPPITAPATILGSVPEM</sequence>